<dbReference type="STRING" id="1935.B1H20_02090"/>
<dbReference type="Proteomes" id="UP000192445">
    <property type="component" value="Chromosome"/>
</dbReference>
<reference evidence="2 3" key="1">
    <citation type="submission" date="2017-03" db="EMBL/GenBank/DDBJ databases">
        <title>Complete Genome Sequence of a natural compounds producer, Streptomyces violaceus S21.</title>
        <authorList>
            <person name="Zhong C."/>
            <person name="Zhao Z."/>
            <person name="Fu J."/>
            <person name="Zong G."/>
            <person name="Qin R."/>
            <person name="Cao G."/>
        </authorList>
    </citation>
    <scope>NUCLEOTIDE SEQUENCE [LARGE SCALE GENOMIC DNA]</scope>
    <source>
        <strain evidence="2 3">S21</strain>
    </source>
</reference>
<protein>
    <submittedName>
        <fullName evidence="2">Uncharacterized protein</fullName>
    </submittedName>
</protein>
<gene>
    <name evidence="2" type="ORF">B1H20_02090</name>
</gene>
<organism evidence="2 3">
    <name type="scientific">Streptomyces violaceoruber</name>
    <dbReference type="NCBI Taxonomy" id="1935"/>
    <lineage>
        <taxon>Bacteria</taxon>
        <taxon>Bacillati</taxon>
        <taxon>Actinomycetota</taxon>
        <taxon>Actinomycetes</taxon>
        <taxon>Kitasatosporales</taxon>
        <taxon>Streptomycetaceae</taxon>
        <taxon>Streptomyces</taxon>
        <taxon>Streptomyces violaceoruber group</taxon>
    </lineage>
</organism>
<dbReference type="OrthoDB" id="4235963at2"/>
<name>A0A1V0U532_STRVN</name>
<dbReference type="EMBL" id="CP020570">
    <property type="protein sequence ID" value="ARF60309.1"/>
    <property type="molecule type" value="Genomic_DNA"/>
</dbReference>
<evidence type="ECO:0000256" key="1">
    <source>
        <dbReference type="SAM" id="MobiDB-lite"/>
    </source>
</evidence>
<evidence type="ECO:0000313" key="2">
    <source>
        <dbReference type="EMBL" id="ARF60309.1"/>
    </source>
</evidence>
<dbReference type="KEGG" id="svu:B1H20_02090"/>
<accession>A0A1V0U532</accession>
<dbReference type="RefSeq" id="WP_083192016.1">
    <property type="nucleotide sequence ID" value="NZ_CP020570.1"/>
</dbReference>
<feature type="region of interest" description="Disordered" evidence="1">
    <location>
        <begin position="1"/>
        <end position="28"/>
    </location>
</feature>
<proteinExistence type="predicted"/>
<dbReference type="AlphaFoldDB" id="A0A1V0U532"/>
<evidence type="ECO:0000313" key="3">
    <source>
        <dbReference type="Proteomes" id="UP000192445"/>
    </source>
</evidence>
<sequence length="136" mass="14106">MDSGITDAEGRPGAITVTAGEPGRAASPRLGIRFSSPAGESVWSCAPEAARELAGLLLRAAEEAENAPGDHPVTVAAADLRRGDVRDGDRAMTVESARTDGAAVHVTWRSGAGRSWTQAYAADAAITLKRRLPDGR</sequence>